<protein>
    <submittedName>
        <fullName evidence="2">Uncharacterized protein</fullName>
    </submittedName>
</protein>
<dbReference type="Proteomes" id="UP000266673">
    <property type="component" value="Unassembled WGS sequence"/>
</dbReference>
<keyword evidence="1" id="KW-0812">Transmembrane</keyword>
<accession>A0A397U1R4</accession>
<keyword evidence="3" id="KW-1185">Reference proteome</keyword>
<gene>
    <name evidence="2" type="ORF">C2G38_2121295</name>
</gene>
<proteinExistence type="predicted"/>
<sequence>MGTPRAPLGLDTTCLYVFASYCRLVLWIFFFFYLKYCIFWIYFYFSLNFSSFCLS</sequence>
<evidence type="ECO:0000313" key="3">
    <source>
        <dbReference type="Proteomes" id="UP000266673"/>
    </source>
</evidence>
<dbReference type="AlphaFoldDB" id="A0A397U1R4"/>
<reference evidence="2 3" key="1">
    <citation type="submission" date="2018-06" db="EMBL/GenBank/DDBJ databases">
        <title>Comparative genomics reveals the genomic features of Rhizophagus irregularis, R. cerebriforme, R. diaphanum and Gigaspora rosea, and their symbiotic lifestyle signature.</title>
        <authorList>
            <person name="Morin E."/>
            <person name="San Clemente H."/>
            <person name="Chen E.C.H."/>
            <person name="De La Providencia I."/>
            <person name="Hainaut M."/>
            <person name="Kuo A."/>
            <person name="Kohler A."/>
            <person name="Murat C."/>
            <person name="Tang N."/>
            <person name="Roy S."/>
            <person name="Loubradou J."/>
            <person name="Henrissat B."/>
            <person name="Grigoriev I.V."/>
            <person name="Corradi N."/>
            <person name="Roux C."/>
            <person name="Martin F.M."/>
        </authorList>
    </citation>
    <scope>NUCLEOTIDE SEQUENCE [LARGE SCALE GENOMIC DNA]</scope>
    <source>
        <strain evidence="2 3">DAOM 194757</strain>
    </source>
</reference>
<keyword evidence="1" id="KW-1133">Transmembrane helix</keyword>
<comment type="caution">
    <text evidence="2">The sequence shown here is derived from an EMBL/GenBank/DDBJ whole genome shotgun (WGS) entry which is preliminary data.</text>
</comment>
<keyword evidence="1" id="KW-0472">Membrane</keyword>
<dbReference type="EMBL" id="QKWP01002241">
    <property type="protein sequence ID" value="RIB04154.1"/>
    <property type="molecule type" value="Genomic_DNA"/>
</dbReference>
<evidence type="ECO:0000313" key="2">
    <source>
        <dbReference type="EMBL" id="RIB04154.1"/>
    </source>
</evidence>
<organism evidence="2 3">
    <name type="scientific">Gigaspora rosea</name>
    <dbReference type="NCBI Taxonomy" id="44941"/>
    <lineage>
        <taxon>Eukaryota</taxon>
        <taxon>Fungi</taxon>
        <taxon>Fungi incertae sedis</taxon>
        <taxon>Mucoromycota</taxon>
        <taxon>Glomeromycotina</taxon>
        <taxon>Glomeromycetes</taxon>
        <taxon>Diversisporales</taxon>
        <taxon>Gigasporaceae</taxon>
        <taxon>Gigaspora</taxon>
    </lineage>
</organism>
<evidence type="ECO:0000256" key="1">
    <source>
        <dbReference type="SAM" id="Phobius"/>
    </source>
</evidence>
<feature type="transmembrane region" description="Helical" evidence="1">
    <location>
        <begin position="24"/>
        <end position="45"/>
    </location>
</feature>
<name>A0A397U1R4_9GLOM</name>